<gene>
    <name evidence="3" type="ORF">ASCRUDRAFT_36902</name>
</gene>
<dbReference type="Pfam" id="PF02383">
    <property type="entry name" value="Syja_N"/>
    <property type="match status" value="1"/>
</dbReference>
<dbReference type="Proteomes" id="UP000095038">
    <property type="component" value="Unassembled WGS sequence"/>
</dbReference>
<dbReference type="GO" id="GO:0043812">
    <property type="term" value="F:phosphatidylinositol-4-phosphate phosphatase activity"/>
    <property type="evidence" value="ECO:0007669"/>
    <property type="project" value="TreeGrafter"/>
</dbReference>
<dbReference type="RefSeq" id="XP_020046062.1">
    <property type="nucleotide sequence ID" value="XM_020190723.1"/>
</dbReference>
<dbReference type="GeneID" id="30964359"/>
<evidence type="ECO:0000259" key="2">
    <source>
        <dbReference type="PROSITE" id="PS50275"/>
    </source>
</evidence>
<dbReference type="EMBL" id="KV454484">
    <property type="protein sequence ID" value="ODV59755.1"/>
    <property type="molecule type" value="Genomic_DNA"/>
</dbReference>
<dbReference type="STRING" id="1344418.A0A1D2VDP6"/>
<evidence type="ECO:0000313" key="4">
    <source>
        <dbReference type="Proteomes" id="UP000095038"/>
    </source>
</evidence>
<proteinExistence type="predicted"/>
<accession>A0A1D2VDP6</accession>
<evidence type="ECO:0000313" key="3">
    <source>
        <dbReference type="EMBL" id="ODV59755.1"/>
    </source>
</evidence>
<evidence type="ECO:0000256" key="1">
    <source>
        <dbReference type="SAM" id="Phobius"/>
    </source>
</evidence>
<keyword evidence="1" id="KW-0472">Membrane</keyword>
<dbReference type="PANTHER" id="PTHR45662">
    <property type="entry name" value="PHOSPHATIDYLINOSITIDE PHOSPHATASE SAC1"/>
    <property type="match status" value="1"/>
</dbReference>
<feature type="transmembrane region" description="Helical" evidence="1">
    <location>
        <begin position="510"/>
        <end position="528"/>
    </location>
</feature>
<dbReference type="InParanoid" id="A0A1D2VDP6"/>
<feature type="transmembrane region" description="Helical" evidence="1">
    <location>
        <begin position="540"/>
        <end position="558"/>
    </location>
</feature>
<keyword evidence="1" id="KW-1133">Transmembrane helix</keyword>
<keyword evidence="4" id="KW-1185">Reference proteome</keyword>
<feature type="domain" description="SAC" evidence="2">
    <location>
        <begin position="97"/>
        <end position="434"/>
    </location>
</feature>
<dbReference type="PROSITE" id="PS50275">
    <property type="entry name" value="SAC"/>
    <property type="match status" value="1"/>
</dbReference>
<dbReference type="PANTHER" id="PTHR45662:SF2">
    <property type="entry name" value="PHOSPHATIDYLINOSITOL-3-PHOSPHATASE SAC1"/>
    <property type="match status" value="1"/>
</dbReference>
<protein>
    <recommendedName>
        <fullName evidence="2">SAC domain-containing protein</fullName>
    </recommendedName>
</protein>
<keyword evidence="1" id="KW-0812">Transmembrane</keyword>
<dbReference type="GO" id="GO:0046856">
    <property type="term" value="P:phosphatidylinositol dephosphorylation"/>
    <property type="evidence" value="ECO:0007669"/>
    <property type="project" value="TreeGrafter"/>
</dbReference>
<name>A0A1D2VDP6_9ASCO</name>
<sequence>MALHSSKSLPIDHSLADNSPKNIRNNPQFTSGIFGVLQLKITAHIIIIKDVVEVGNLFNQHVIYKIKHFEILPLLSSTITKNLISNDKDENYYLYLLKKQLKSESFYFSTTLDLTNSFQKSKASNIINSPDFKPNYPFYWNSFALKPLIELAAKNPIFKNFLSYVVNGFIDLGSFHHHKDTKFRMALITRKSKFRAGTRYFRRGIDKDGNVANFNETEQLLLVSNNDLKNGKSTLIMSYIQIRGSIPVYWAEINNLKYKPPLAIGEFSSTSSAELHFQNIFTNYHNEKLVLINLINSTGHEKKIKDKINYIYFDFHENCKNLKFENVNILIEQLINSGDLNNDEFSVSKIDTTDHITTLQSQKNILRSNCMDCLDRTNVVQSSIAEYVLQKQFEHLNIIEKNGINFTQKFPKFFLDFKKIWTHNANSISKSYSGTNALKTDFTRMGKRTLSGLFKDAYKSLNRYFLNNFYDGSRQDSFDLILGEITHDEFFLKENEGLTTRDNRPMIVQLVPNILKSATVLLLTVIFYPKNNSLSSPTNLISLGCCCLSIFFSAYFIMHNGMQYVNWPKLKQLDYLQTQEIFSSQNHPSIKYVIHDNYLLSCSFNKIQ</sequence>
<dbReference type="AlphaFoldDB" id="A0A1D2VDP6"/>
<dbReference type="InterPro" id="IPR002013">
    <property type="entry name" value="SAC_dom"/>
</dbReference>
<reference evidence="4" key="1">
    <citation type="submission" date="2016-05" db="EMBL/GenBank/DDBJ databases">
        <title>Comparative genomics of biotechnologically important yeasts.</title>
        <authorList>
            <consortium name="DOE Joint Genome Institute"/>
            <person name="Riley R."/>
            <person name="Haridas S."/>
            <person name="Wolfe K.H."/>
            <person name="Lopes M.R."/>
            <person name="Hittinger C.T."/>
            <person name="Goker M."/>
            <person name="Salamov A."/>
            <person name="Wisecaver J."/>
            <person name="Long T.M."/>
            <person name="Aerts A.L."/>
            <person name="Barry K."/>
            <person name="Choi C."/>
            <person name="Clum A."/>
            <person name="Coughlan A.Y."/>
            <person name="Deshpande S."/>
            <person name="Douglass A.P."/>
            <person name="Hanson S.J."/>
            <person name="Klenk H.-P."/>
            <person name="Labutti K."/>
            <person name="Lapidus A."/>
            <person name="Lindquist E."/>
            <person name="Lipzen A."/>
            <person name="Meier-Kolthoff J.P."/>
            <person name="Ohm R.A."/>
            <person name="Otillar R.P."/>
            <person name="Pangilinan J."/>
            <person name="Peng Y."/>
            <person name="Rokas A."/>
            <person name="Rosa C.A."/>
            <person name="Scheuner C."/>
            <person name="Sibirny A.A."/>
            <person name="Slot J.C."/>
            <person name="Stielow J.B."/>
            <person name="Sun H."/>
            <person name="Kurtzman C.P."/>
            <person name="Blackwell M."/>
            <person name="Grigoriev I.V."/>
            <person name="Jeffries T.W."/>
        </authorList>
    </citation>
    <scope>NUCLEOTIDE SEQUENCE [LARGE SCALE GENOMIC DNA]</scope>
    <source>
        <strain evidence="4">DSM 1968</strain>
    </source>
</reference>
<organism evidence="3 4">
    <name type="scientific">Ascoidea rubescens DSM 1968</name>
    <dbReference type="NCBI Taxonomy" id="1344418"/>
    <lineage>
        <taxon>Eukaryota</taxon>
        <taxon>Fungi</taxon>
        <taxon>Dikarya</taxon>
        <taxon>Ascomycota</taxon>
        <taxon>Saccharomycotina</taxon>
        <taxon>Saccharomycetes</taxon>
        <taxon>Ascoideaceae</taxon>
        <taxon>Ascoidea</taxon>
    </lineage>
</organism>
<dbReference type="GO" id="GO:0034593">
    <property type="term" value="F:phosphatidylinositol bisphosphate phosphatase activity"/>
    <property type="evidence" value="ECO:0007669"/>
    <property type="project" value="UniProtKB-ARBA"/>
</dbReference>
<dbReference type="OrthoDB" id="405996at2759"/>
<dbReference type="GO" id="GO:0005783">
    <property type="term" value="C:endoplasmic reticulum"/>
    <property type="evidence" value="ECO:0007669"/>
    <property type="project" value="TreeGrafter"/>
</dbReference>